<comment type="caution">
    <text evidence="3">The sequence shown here is derived from an EMBL/GenBank/DDBJ whole genome shotgun (WGS) entry which is preliminary data.</text>
</comment>
<proteinExistence type="predicted"/>
<evidence type="ECO:0000256" key="1">
    <source>
        <dbReference type="SAM" id="MobiDB-lite"/>
    </source>
</evidence>
<dbReference type="Pfam" id="PF12937">
    <property type="entry name" value="F-box-like"/>
    <property type="match status" value="1"/>
</dbReference>
<name>A0AAV4G9F3_9GAST</name>
<dbReference type="AlphaFoldDB" id="A0AAV4G9F3"/>
<dbReference type="InterPro" id="IPR032675">
    <property type="entry name" value="LRR_dom_sf"/>
</dbReference>
<feature type="region of interest" description="Disordered" evidence="1">
    <location>
        <begin position="1"/>
        <end position="27"/>
    </location>
</feature>
<dbReference type="Gene3D" id="3.80.10.10">
    <property type="entry name" value="Ribonuclease Inhibitor"/>
    <property type="match status" value="1"/>
</dbReference>
<dbReference type="PANTHER" id="PTHR20872:SF1">
    <property type="entry name" value="F-BOX DOMAIN-CONTAINING PROTEIN"/>
    <property type="match status" value="1"/>
</dbReference>
<dbReference type="InterPro" id="IPR001810">
    <property type="entry name" value="F-box_dom"/>
</dbReference>
<accession>A0AAV4G9F3</accession>
<dbReference type="SUPFAM" id="SSF52047">
    <property type="entry name" value="RNI-like"/>
    <property type="match status" value="1"/>
</dbReference>
<feature type="domain" description="F-box" evidence="2">
    <location>
        <begin position="32"/>
        <end position="77"/>
    </location>
</feature>
<dbReference type="PANTHER" id="PTHR20872">
    <property type="match status" value="1"/>
</dbReference>
<dbReference type="SUPFAM" id="SSF81383">
    <property type="entry name" value="F-box domain"/>
    <property type="match status" value="1"/>
</dbReference>
<gene>
    <name evidence="3" type="ORF">ElyMa_004082300</name>
</gene>
<dbReference type="Gene3D" id="1.20.1280.50">
    <property type="match status" value="1"/>
</dbReference>
<protein>
    <submittedName>
        <fullName evidence="3">F-box only protein 39</fullName>
    </submittedName>
</protein>
<evidence type="ECO:0000259" key="2">
    <source>
        <dbReference type="Pfam" id="PF12937"/>
    </source>
</evidence>
<keyword evidence="4" id="KW-1185">Reference proteome</keyword>
<dbReference type="InterPro" id="IPR036047">
    <property type="entry name" value="F-box-like_dom_sf"/>
</dbReference>
<evidence type="ECO:0000313" key="3">
    <source>
        <dbReference type="EMBL" id="GFR81894.1"/>
    </source>
</evidence>
<reference evidence="3 4" key="1">
    <citation type="journal article" date="2021" name="Elife">
        <title>Chloroplast acquisition without the gene transfer in kleptoplastic sea slugs, Plakobranchus ocellatus.</title>
        <authorList>
            <person name="Maeda T."/>
            <person name="Takahashi S."/>
            <person name="Yoshida T."/>
            <person name="Shimamura S."/>
            <person name="Takaki Y."/>
            <person name="Nagai Y."/>
            <person name="Toyoda A."/>
            <person name="Suzuki Y."/>
            <person name="Arimoto A."/>
            <person name="Ishii H."/>
            <person name="Satoh N."/>
            <person name="Nishiyama T."/>
            <person name="Hasebe M."/>
            <person name="Maruyama T."/>
            <person name="Minagawa J."/>
            <person name="Obokata J."/>
            <person name="Shigenobu S."/>
        </authorList>
    </citation>
    <scope>NUCLEOTIDE SEQUENCE [LARGE SCALE GENOMIC DNA]</scope>
</reference>
<organism evidence="3 4">
    <name type="scientific">Elysia marginata</name>
    <dbReference type="NCBI Taxonomy" id="1093978"/>
    <lineage>
        <taxon>Eukaryota</taxon>
        <taxon>Metazoa</taxon>
        <taxon>Spiralia</taxon>
        <taxon>Lophotrochozoa</taxon>
        <taxon>Mollusca</taxon>
        <taxon>Gastropoda</taxon>
        <taxon>Heterobranchia</taxon>
        <taxon>Euthyneura</taxon>
        <taxon>Panpulmonata</taxon>
        <taxon>Sacoglossa</taxon>
        <taxon>Placobranchoidea</taxon>
        <taxon>Plakobranchidae</taxon>
        <taxon>Elysia</taxon>
    </lineage>
</organism>
<sequence>MGRKKILKPQSETQIKRKMHDRRTKGSRVSSWVKLPYPAIVQVLHNLTDSERVLSAQVCRSWKQAFQNPGLWRTRHFEFGGSKANSSGQKALAFVRTKGVYLRKVFVSCRHITSNTSETITSTLEKFVPHLREADLENFHITGLELDRFWKYYHLRGKVAESLLQLLQRAKNLKVLEVSLAQFDLLPGTEILQAVSEACATKLSMLLLEDFYHSHLAVNELGDFRLALQSFTNLTVVSLNYCCVYDDLIKHWALSLRGKLTSLHIKACDNESHAHTVSDSSWRSLELACPNLTLDLSTVGIGPAASLIPILAPNAPVTILHIWSGYDNDNSLQLNDTINHIAGCYKSCLKSLHLDFDNYQDDIDDALIHLVTSCRNLKHLQLKAICSTRVAATICELIRARQSVLSSANIMLCAVSDHNMDHLRELREDMESLARERGVSLVLHNDLF</sequence>
<dbReference type="Proteomes" id="UP000762676">
    <property type="component" value="Unassembled WGS sequence"/>
</dbReference>
<dbReference type="EMBL" id="BMAT01008302">
    <property type="protein sequence ID" value="GFR81894.1"/>
    <property type="molecule type" value="Genomic_DNA"/>
</dbReference>
<evidence type="ECO:0000313" key="4">
    <source>
        <dbReference type="Proteomes" id="UP000762676"/>
    </source>
</evidence>
<feature type="compositionally biased region" description="Basic residues" evidence="1">
    <location>
        <begin position="16"/>
        <end position="26"/>
    </location>
</feature>